<name>L0DB43_SINAD</name>
<protein>
    <submittedName>
        <fullName evidence="1">Uncharacterized protein</fullName>
    </submittedName>
</protein>
<dbReference type="AlphaFoldDB" id="L0DB43"/>
<keyword evidence="2" id="KW-1185">Reference proteome</keyword>
<gene>
    <name evidence="1" type="ordered locus">Sinac_1704</name>
</gene>
<evidence type="ECO:0000313" key="1">
    <source>
        <dbReference type="EMBL" id="AGA26080.1"/>
    </source>
</evidence>
<dbReference type="HOGENOM" id="CLU_2604162_0_0_0"/>
<dbReference type="EMBL" id="CP003364">
    <property type="protein sequence ID" value="AGA26080.1"/>
    <property type="molecule type" value="Genomic_DNA"/>
</dbReference>
<reference evidence="1 2" key="1">
    <citation type="submission" date="2012-02" db="EMBL/GenBank/DDBJ databases">
        <title>Complete sequence of chromosome of Singulisphaera acidiphila DSM 18658.</title>
        <authorList>
            <consortium name="US DOE Joint Genome Institute (JGI-PGF)"/>
            <person name="Lucas S."/>
            <person name="Copeland A."/>
            <person name="Lapidus A."/>
            <person name="Glavina del Rio T."/>
            <person name="Dalin E."/>
            <person name="Tice H."/>
            <person name="Bruce D."/>
            <person name="Goodwin L."/>
            <person name="Pitluck S."/>
            <person name="Peters L."/>
            <person name="Ovchinnikova G."/>
            <person name="Chertkov O."/>
            <person name="Kyrpides N."/>
            <person name="Mavromatis K."/>
            <person name="Ivanova N."/>
            <person name="Brettin T."/>
            <person name="Detter J.C."/>
            <person name="Han C."/>
            <person name="Larimer F."/>
            <person name="Land M."/>
            <person name="Hauser L."/>
            <person name="Markowitz V."/>
            <person name="Cheng J.-F."/>
            <person name="Hugenholtz P."/>
            <person name="Woyke T."/>
            <person name="Wu D."/>
            <person name="Tindall B."/>
            <person name="Pomrenke H."/>
            <person name="Brambilla E."/>
            <person name="Klenk H.-P."/>
            <person name="Eisen J.A."/>
        </authorList>
    </citation>
    <scope>NUCLEOTIDE SEQUENCE [LARGE SCALE GENOMIC DNA]</scope>
    <source>
        <strain evidence="2">ATCC BAA-1392 / DSM 18658 / VKM B-2454 / MOB10</strain>
    </source>
</reference>
<sequence length="79" mass="8614">MEVMRFDLSRRENCTRTRTFVDPPYPWPGSEAPLSWIIHVGVANKVIGSTPEKARGDARGLELRGIGGSVSVGSESTKV</sequence>
<dbReference type="Proteomes" id="UP000010798">
    <property type="component" value="Chromosome"/>
</dbReference>
<evidence type="ECO:0000313" key="2">
    <source>
        <dbReference type="Proteomes" id="UP000010798"/>
    </source>
</evidence>
<proteinExistence type="predicted"/>
<organism evidence="1 2">
    <name type="scientific">Singulisphaera acidiphila (strain ATCC BAA-1392 / DSM 18658 / VKM B-2454 / MOB10)</name>
    <dbReference type="NCBI Taxonomy" id="886293"/>
    <lineage>
        <taxon>Bacteria</taxon>
        <taxon>Pseudomonadati</taxon>
        <taxon>Planctomycetota</taxon>
        <taxon>Planctomycetia</taxon>
        <taxon>Isosphaerales</taxon>
        <taxon>Isosphaeraceae</taxon>
        <taxon>Singulisphaera</taxon>
    </lineage>
</organism>
<accession>L0DB43</accession>
<dbReference type="KEGG" id="saci:Sinac_1704"/>